<dbReference type="InterPro" id="IPR023296">
    <property type="entry name" value="Glyco_hydro_beta-prop_sf"/>
</dbReference>
<evidence type="ECO:0000256" key="2">
    <source>
        <dbReference type="ARBA" id="ARBA00022651"/>
    </source>
</evidence>
<dbReference type="Proteomes" id="UP001485459">
    <property type="component" value="Chromosome"/>
</dbReference>
<organism evidence="7 8">
    <name type="scientific">Chitinophaga pollutisoli</name>
    <dbReference type="NCBI Taxonomy" id="3133966"/>
    <lineage>
        <taxon>Bacteria</taxon>
        <taxon>Pseudomonadati</taxon>
        <taxon>Bacteroidota</taxon>
        <taxon>Chitinophagia</taxon>
        <taxon>Chitinophagales</taxon>
        <taxon>Chitinophagaceae</taxon>
        <taxon>Chitinophaga</taxon>
    </lineage>
</organism>
<evidence type="ECO:0000256" key="1">
    <source>
        <dbReference type="ARBA" id="ARBA00009865"/>
    </source>
</evidence>
<evidence type="ECO:0000313" key="8">
    <source>
        <dbReference type="Proteomes" id="UP001485459"/>
    </source>
</evidence>
<keyword evidence="4" id="KW-0119">Carbohydrate metabolism</keyword>
<proteinExistence type="inferred from homology"/>
<dbReference type="Pfam" id="PF04616">
    <property type="entry name" value="Glyco_hydro_43"/>
    <property type="match status" value="1"/>
</dbReference>
<protein>
    <submittedName>
        <fullName evidence="7">Family 43 glycosylhydrolase</fullName>
    </submittedName>
</protein>
<dbReference type="Gene3D" id="2.115.10.20">
    <property type="entry name" value="Glycosyl hydrolase domain, family 43"/>
    <property type="match status" value="1"/>
</dbReference>
<keyword evidence="2" id="KW-0858">Xylan degradation</keyword>
<evidence type="ECO:0000256" key="6">
    <source>
        <dbReference type="RuleBase" id="RU361187"/>
    </source>
</evidence>
<evidence type="ECO:0000256" key="4">
    <source>
        <dbReference type="ARBA" id="ARBA00023277"/>
    </source>
</evidence>
<name>A0ABZ2YT23_9BACT</name>
<keyword evidence="2" id="KW-0624">Polysaccharide degradation</keyword>
<accession>A0ABZ2YT23</accession>
<evidence type="ECO:0000256" key="5">
    <source>
        <dbReference type="ARBA" id="ARBA00023295"/>
    </source>
</evidence>
<dbReference type="SUPFAM" id="SSF75005">
    <property type="entry name" value="Arabinanase/levansucrase/invertase"/>
    <property type="match status" value="1"/>
</dbReference>
<keyword evidence="5 6" id="KW-0326">Glycosidase</keyword>
<dbReference type="RefSeq" id="WP_341837541.1">
    <property type="nucleotide sequence ID" value="NZ_CP149822.1"/>
</dbReference>
<reference evidence="8" key="1">
    <citation type="submission" date="2024-03" db="EMBL/GenBank/DDBJ databases">
        <title>Chitinophaga horti sp. nov., isolated from garden soil.</title>
        <authorList>
            <person name="Lee D.S."/>
            <person name="Han D.M."/>
            <person name="Baek J.H."/>
            <person name="Choi D.G."/>
            <person name="Jeon J.H."/>
            <person name="Jeon C.O."/>
        </authorList>
    </citation>
    <scope>NUCLEOTIDE SEQUENCE [LARGE SCALE GENOMIC DNA]</scope>
    <source>
        <strain evidence="8">GPA1</strain>
    </source>
</reference>
<comment type="similarity">
    <text evidence="1 6">Belongs to the glycosyl hydrolase 43 family.</text>
</comment>
<dbReference type="InterPro" id="IPR006710">
    <property type="entry name" value="Glyco_hydro_43"/>
</dbReference>
<dbReference type="EMBL" id="CP149822">
    <property type="protein sequence ID" value="WZN42707.1"/>
    <property type="molecule type" value="Genomic_DNA"/>
</dbReference>
<sequence length="286" mass="32001">MSRNPIIRHKFTADPTVLEHNGTVYLFTGHDEPPEGTDDYVMKDWLCFTSTELEAWRELPSPLKATDFAWASGDAYASKVIAHGGAYYWFVAVSHRDIPGKAIGVARAPSPGGPWQDAIGAPLITGDMLPQLHNEKENLDPTVFTDDDGKSYICWGHQVCHFAQLNVTFTGLNSEIRTIDLPQFMEGSHLYKKNSWYYLMYGYGQPEQIAYAMSRSIHGPWEFRGIVCGPAYNSETNRPATLDFMGKSWLFYHNGALPGGGSHRRSVCVGELEYLPDGTIKPFNMP</sequence>
<dbReference type="PANTHER" id="PTHR43772:SF2">
    <property type="entry name" value="PUTATIVE (AFU_ORTHOLOGUE AFUA_2G04480)-RELATED"/>
    <property type="match status" value="1"/>
</dbReference>
<evidence type="ECO:0000256" key="3">
    <source>
        <dbReference type="ARBA" id="ARBA00022801"/>
    </source>
</evidence>
<dbReference type="PANTHER" id="PTHR43772">
    <property type="entry name" value="ENDO-1,4-BETA-XYLANASE"/>
    <property type="match status" value="1"/>
</dbReference>
<keyword evidence="8" id="KW-1185">Reference proteome</keyword>
<gene>
    <name evidence="7" type="ORF">WJU16_06620</name>
</gene>
<keyword evidence="3 6" id="KW-0378">Hydrolase</keyword>
<evidence type="ECO:0000313" key="7">
    <source>
        <dbReference type="EMBL" id="WZN42707.1"/>
    </source>
</evidence>
<dbReference type="InterPro" id="IPR052176">
    <property type="entry name" value="Glycosyl_Hydrlase_43_Enz"/>
</dbReference>